<evidence type="ECO:0000256" key="1">
    <source>
        <dbReference type="ARBA" id="ARBA00017378"/>
    </source>
</evidence>
<dbReference type="Proteomes" id="UP000568273">
    <property type="component" value="Unassembled WGS sequence"/>
</dbReference>
<reference evidence="8" key="1">
    <citation type="submission" date="2020-04" db="EMBL/GenBank/DDBJ databases">
        <title>Peptoniphilus sp. nov. isolated from swine feces.</title>
        <authorList>
            <person name="Ryu S.W."/>
        </authorList>
    </citation>
    <scope>NUCLEOTIDE SEQUENCE [LARGE SCALE GENOMIC DNA]</scope>
    <source>
        <strain evidence="8">AGMB00490</strain>
    </source>
</reference>
<dbReference type="InterPro" id="IPR036721">
    <property type="entry name" value="RCK_C_sf"/>
</dbReference>
<evidence type="ECO:0000256" key="4">
    <source>
        <dbReference type="ARBA" id="ARBA00022958"/>
    </source>
</evidence>
<dbReference type="PANTHER" id="PTHR43833">
    <property type="entry name" value="POTASSIUM CHANNEL PROTEIN 2-RELATED-RELATED"/>
    <property type="match status" value="1"/>
</dbReference>
<evidence type="ECO:0000256" key="5">
    <source>
        <dbReference type="ARBA" id="ARBA00023027"/>
    </source>
</evidence>
<proteinExistence type="predicted"/>
<dbReference type="PROSITE" id="PS51202">
    <property type="entry name" value="RCK_C"/>
    <property type="match status" value="2"/>
</dbReference>
<dbReference type="InterPro" id="IPR050721">
    <property type="entry name" value="Trk_Ktr_HKT_K-transport"/>
</dbReference>
<dbReference type="PRINTS" id="PR00335">
    <property type="entry name" value="KUPTAKETRKA"/>
</dbReference>
<dbReference type="RefSeq" id="WP_169969326.1">
    <property type="nucleotide sequence ID" value="NZ_JABDSR010000007.1"/>
</dbReference>
<dbReference type="Pfam" id="PF02254">
    <property type="entry name" value="TrkA_N"/>
    <property type="match status" value="2"/>
</dbReference>
<protein>
    <recommendedName>
        <fullName evidence="1">Trk system potassium uptake protein TrkA</fullName>
    </recommendedName>
</protein>
<dbReference type="EMBL" id="JABDSR010000007">
    <property type="protein sequence ID" value="NMW85345.1"/>
    <property type="molecule type" value="Genomic_DNA"/>
</dbReference>
<dbReference type="InterPro" id="IPR036291">
    <property type="entry name" value="NAD(P)-bd_dom_sf"/>
</dbReference>
<evidence type="ECO:0000313" key="8">
    <source>
        <dbReference type="EMBL" id="NMW85345.1"/>
    </source>
</evidence>
<keyword evidence="3" id="KW-0633">Potassium transport</keyword>
<dbReference type="GO" id="GO:0005886">
    <property type="term" value="C:plasma membrane"/>
    <property type="evidence" value="ECO:0007669"/>
    <property type="project" value="InterPro"/>
</dbReference>
<keyword evidence="9" id="KW-1185">Reference proteome</keyword>
<keyword evidence="6" id="KW-0406">Ion transport</keyword>
<gene>
    <name evidence="8" type="ORF">HKO22_06285</name>
</gene>
<name>A0A848RH64_9FIRM</name>
<sequence>MKILIIGSGKVGSTIANTLSLEKFEIDVVDRDELNFEKITNTVTKIKGDVLDENFVLTMDLESYDYAIIATDSDKTNLIMASIFKDLSVKIILRLDEMENISEIGIIKNSLPNIVNIFNRSLECAKLATKLIGSSNYYEADYFGKGKIEVTGHYIDMDEEFENLKIKEIGSLSTILVVGILREGDLIVPDGETILKSGDYMYLMGLSRDIRNFKYSHFEIKEKEEVRDVVIASGDMTFNRIIANLENVNLKIIEPNREKFEDFRKKLNRAFVVNKNLKNDKIFKEENISKDAVFISMTDSDELNIVLGLMARNHGISRNVIIQRDNNYDNILESLGIYRVIDPKVIVANEIIKSINTDMKVSINYMFGGKAQVYEIKIPDDFIYIGKKLSEINLHREIIIGGIIRYDNSAVIPRGNTRIEKGDRLVIFSTNESRKELEELIDPTLKKSIFDFFRR</sequence>
<evidence type="ECO:0000256" key="6">
    <source>
        <dbReference type="ARBA" id="ARBA00023065"/>
    </source>
</evidence>
<dbReference type="SUPFAM" id="SSF51735">
    <property type="entry name" value="NAD(P)-binding Rossmann-fold domains"/>
    <property type="match status" value="2"/>
</dbReference>
<keyword evidence="4" id="KW-0630">Potassium</keyword>
<organism evidence="8 9">
    <name type="scientific">Peptoniphilus faecalis</name>
    <dbReference type="NCBI Taxonomy" id="2731255"/>
    <lineage>
        <taxon>Bacteria</taxon>
        <taxon>Bacillati</taxon>
        <taxon>Bacillota</taxon>
        <taxon>Tissierellia</taxon>
        <taxon>Tissierellales</taxon>
        <taxon>Peptoniphilaceae</taxon>
        <taxon>Peptoniphilus</taxon>
    </lineage>
</organism>
<dbReference type="GO" id="GO:0015079">
    <property type="term" value="F:potassium ion transmembrane transporter activity"/>
    <property type="evidence" value="ECO:0007669"/>
    <property type="project" value="InterPro"/>
</dbReference>
<dbReference type="SUPFAM" id="SSF116726">
    <property type="entry name" value="TrkA C-terminal domain-like"/>
    <property type="match status" value="2"/>
</dbReference>
<dbReference type="Gene3D" id="3.30.70.1450">
    <property type="entry name" value="Regulator of K+ conductance, C-terminal domain"/>
    <property type="match status" value="2"/>
</dbReference>
<keyword evidence="5" id="KW-0520">NAD</keyword>
<dbReference type="InterPro" id="IPR006036">
    <property type="entry name" value="K_uptake_TrkA"/>
</dbReference>
<feature type="domain" description="RCK C-terminal" evidence="7">
    <location>
        <begin position="361"/>
        <end position="443"/>
    </location>
</feature>
<evidence type="ECO:0000259" key="7">
    <source>
        <dbReference type="PROSITE" id="PS51202"/>
    </source>
</evidence>
<evidence type="ECO:0000256" key="2">
    <source>
        <dbReference type="ARBA" id="ARBA00022448"/>
    </source>
</evidence>
<feature type="domain" description="RCK C-terminal" evidence="7">
    <location>
        <begin position="138"/>
        <end position="219"/>
    </location>
</feature>
<dbReference type="InterPro" id="IPR006037">
    <property type="entry name" value="RCK_C"/>
</dbReference>
<dbReference type="AlphaFoldDB" id="A0A848RH64"/>
<comment type="caution">
    <text evidence="8">The sequence shown here is derived from an EMBL/GenBank/DDBJ whole genome shotgun (WGS) entry which is preliminary data.</text>
</comment>
<keyword evidence="2" id="KW-0813">Transport</keyword>
<dbReference type="PANTHER" id="PTHR43833:SF5">
    <property type="entry name" value="TRK SYSTEM POTASSIUM UPTAKE PROTEIN TRKA"/>
    <property type="match status" value="1"/>
</dbReference>
<dbReference type="InterPro" id="IPR003148">
    <property type="entry name" value="RCK_N"/>
</dbReference>
<accession>A0A848RH64</accession>
<evidence type="ECO:0000313" key="9">
    <source>
        <dbReference type="Proteomes" id="UP000568273"/>
    </source>
</evidence>
<evidence type="ECO:0000256" key="3">
    <source>
        <dbReference type="ARBA" id="ARBA00022538"/>
    </source>
</evidence>
<dbReference type="Gene3D" id="3.40.50.720">
    <property type="entry name" value="NAD(P)-binding Rossmann-like Domain"/>
    <property type="match status" value="2"/>
</dbReference>
<dbReference type="Pfam" id="PF02080">
    <property type="entry name" value="TrkA_C"/>
    <property type="match status" value="2"/>
</dbReference>